<feature type="domain" description="GGDEF" evidence="5">
    <location>
        <begin position="512"/>
        <end position="648"/>
    </location>
</feature>
<evidence type="ECO:0000259" key="5">
    <source>
        <dbReference type="PROSITE" id="PS50887"/>
    </source>
</evidence>
<dbReference type="PROSITE" id="PS50113">
    <property type="entry name" value="PAC"/>
    <property type="match status" value="1"/>
</dbReference>
<dbReference type="NCBIfam" id="TIGR00229">
    <property type="entry name" value="sensory_box"/>
    <property type="match status" value="1"/>
</dbReference>
<dbReference type="CDD" id="cd01949">
    <property type="entry name" value="GGDEF"/>
    <property type="match status" value="1"/>
</dbReference>
<feature type="domain" description="PAC" evidence="4">
    <location>
        <begin position="413"/>
        <end position="465"/>
    </location>
</feature>
<evidence type="ECO:0000256" key="2">
    <source>
        <dbReference type="SAM" id="Phobius"/>
    </source>
</evidence>
<name>A0A848FC45_9BURK</name>
<dbReference type="InterPro" id="IPR000700">
    <property type="entry name" value="PAS-assoc_C"/>
</dbReference>
<dbReference type="InterPro" id="IPR043128">
    <property type="entry name" value="Rev_trsase/Diguanyl_cyclase"/>
</dbReference>
<dbReference type="EMBL" id="JABBFW010000013">
    <property type="protein sequence ID" value="NML16892.1"/>
    <property type="molecule type" value="Genomic_DNA"/>
</dbReference>
<dbReference type="PANTHER" id="PTHR46663:SF4">
    <property type="entry name" value="DIGUANYLATE CYCLASE DGCT-RELATED"/>
    <property type="match status" value="1"/>
</dbReference>
<evidence type="ECO:0000313" key="7">
    <source>
        <dbReference type="Proteomes" id="UP000574067"/>
    </source>
</evidence>
<dbReference type="InterPro" id="IPR000160">
    <property type="entry name" value="GGDEF_dom"/>
</dbReference>
<dbReference type="CDD" id="cd00130">
    <property type="entry name" value="PAS"/>
    <property type="match status" value="1"/>
</dbReference>
<dbReference type="InterPro" id="IPR054327">
    <property type="entry name" value="His-kinase-like_sensor"/>
</dbReference>
<evidence type="ECO:0000259" key="3">
    <source>
        <dbReference type="PROSITE" id="PS50112"/>
    </source>
</evidence>
<dbReference type="Pfam" id="PF13426">
    <property type="entry name" value="PAS_9"/>
    <property type="match status" value="1"/>
</dbReference>
<accession>A0A848FC45</accession>
<dbReference type="SUPFAM" id="SSF55785">
    <property type="entry name" value="PYP-like sensor domain (PAS domain)"/>
    <property type="match status" value="1"/>
</dbReference>
<evidence type="ECO:0000259" key="4">
    <source>
        <dbReference type="PROSITE" id="PS50113"/>
    </source>
</evidence>
<dbReference type="Gene3D" id="3.30.450.20">
    <property type="entry name" value="PAS domain"/>
    <property type="match status" value="3"/>
</dbReference>
<dbReference type="CDD" id="cd18773">
    <property type="entry name" value="PDC1_HK_sensor"/>
    <property type="match status" value="1"/>
</dbReference>
<dbReference type="PROSITE" id="PS50887">
    <property type="entry name" value="GGDEF"/>
    <property type="match status" value="1"/>
</dbReference>
<keyword evidence="2" id="KW-0812">Transmembrane</keyword>
<dbReference type="GO" id="GO:0003824">
    <property type="term" value="F:catalytic activity"/>
    <property type="evidence" value="ECO:0007669"/>
    <property type="project" value="UniProtKB-ARBA"/>
</dbReference>
<gene>
    <name evidence="6" type="ORF">HHL10_18075</name>
</gene>
<dbReference type="InterPro" id="IPR052163">
    <property type="entry name" value="DGC-Regulatory_Protein"/>
</dbReference>
<proteinExistence type="predicted"/>
<dbReference type="Pfam" id="PF22588">
    <property type="entry name" value="dCache_1_like"/>
    <property type="match status" value="1"/>
</dbReference>
<dbReference type="SMART" id="SM00086">
    <property type="entry name" value="PAC"/>
    <property type="match status" value="1"/>
</dbReference>
<dbReference type="AlphaFoldDB" id="A0A848FC45"/>
<dbReference type="PROSITE" id="PS50112">
    <property type="entry name" value="PAS"/>
    <property type="match status" value="1"/>
</dbReference>
<dbReference type="RefSeq" id="WP_169161790.1">
    <property type="nucleotide sequence ID" value="NZ_JABBFW010000013.1"/>
</dbReference>
<keyword evidence="2" id="KW-0472">Membrane</keyword>
<dbReference type="PANTHER" id="PTHR46663">
    <property type="entry name" value="DIGUANYLATE CYCLASE DGCT-RELATED"/>
    <property type="match status" value="1"/>
</dbReference>
<dbReference type="FunFam" id="3.30.70.270:FF:000001">
    <property type="entry name" value="Diguanylate cyclase domain protein"/>
    <property type="match status" value="1"/>
</dbReference>
<feature type="transmembrane region" description="Helical" evidence="2">
    <location>
        <begin position="300"/>
        <end position="320"/>
    </location>
</feature>
<dbReference type="Proteomes" id="UP000574067">
    <property type="component" value="Unassembled WGS sequence"/>
</dbReference>
<comment type="caution">
    <text evidence="6">The sequence shown here is derived from an EMBL/GenBank/DDBJ whole genome shotgun (WGS) entry which is preliminary data.</text>
</comment>
<dbReference type="NCBIfam" id="TIGR00254">
    <property type="entry name" value="GGDEF"/>
    <property type="match status" value="1"/>
</dbReference>
<protein>
    <submittedName>
        <fullName evidence="6">Diguanylate cyclase</fullName>
    </submittedName>
</protein>
<evidence type="ECO:0000313" key="6">
    <source>
        <dbReference type="EMBL" id="NML16892.1"/>
    </source>
</evidence>
<reference evidence="6 7" key="1">
    <citation type="submission" date="2020-04" db="EMBL/GenBank/DDBJ databases">
        <title>Azohydromonas sp. isolated from soil.</title>
        <authorList>
            <person name="Dahal R.H."/>
        </authorList>
    </citation>
    <scope>NUCLEOTIDE SEQUENCE [LARGE SCALE GENOMIC DNA]</scope>
    <source>
        <strain evidence="6 7">G-1-1-14</strain>
    </source>
</reference>
<dbReference type="Gene3D" id="3.30.70.270">
    <property type="match status" value="1"/>
</dbReference>
<keyword evidence="7" id="KW-1185">Reference proteome</keyword>
<dbReference type="Pfam" id="PF00990">
    <property type="entry name" value="GGDEF"/>
    <property type="match status" value="1"/>
</dbReference>
<dbReference type="InterPro" id="IPR000014">
    <property type="entry name" value="PAS"/>
</dbReference>
<dbReference type="SUPFAM" id="SSF55073">
    <property type="entry name" value="Nucleotide cyclase"/>
    <property type="match status" value="1"/>
</dbReference>
<keyword evidence="2" id="KW-1133">Transmembrane helix</keyword>
<dbReference type="InterPro" id="IPR001610">
    <property type="entry name" value="PAC"/>
</dbReference>
<sequence>MHSALSDSSPVQAAATPGAAAERRVGLVLLLACVALVAAASVFLWQAREATLRQARQTSANLAESVLDHVEATLRESDAFMALVARTVQAPYEDGGGATQALRDEILRHVTERPALHDVYVYDARGALLVSSYAVARYETSARGRPFFERHRHSARDDLQLGTPYRTEPHGEWVVPLSRRLSRPDGSFAGVVVGALSVEHLQQYLARFELGPDAVLGLMSRDATVLVRRPFSEAAMGASLKDSAAYREHYGHAAAGTFTSTSPLDGVRRQYSFTHSTAYPVLVVVGLSREHLLASWQRSALLNAVAVAVVVAGLVLAGLYNHRMLRAQRHLTRELQGSHRRLAELKLAINEHAVVAVTDVRGRIVAVNERFCALSKFSPEELIGSPHSIVRSDRHPPEFFKEMWRTIARGGIWQGQIENRAKDGSTYWVDTTIVPFLDERGKPYQYIAVRTDITELRRIQQELEAAHEHLAHSNEELARLAAFDPLTGLANRRRFDEALDEAWRGMRREQQQPLSLLMLDVDRFKQFNDGYGHPAGDACLRRVAMALRGAVRRPGDLAARWGGEEFAVLLPHTDAAGARVVAEQVRRAVQALAIEHRQAPMGRVTVSVGLHTLPAGSDAPAAALVEGADRALYAAKHNGRNRVVALQDLPQEPPPAPGPEQAQATPARVEPLPA</sequence>
<feature type="transmembrane region" description="Helical" evidence="2">
    <location>
        <begin position="25"/>
        <end position="45"/>
    </location>
</feature>
<organism evidence="6 7">
    <name type="scientific">Azohydromonas caseinilytica</name>
    <dbReference type="NCBI Taxonomy" id="2728836"/>
    <lineage>
        <taxon>Bacteria</taxon>
        <taxon>Pseudomonadati</taxon>
        <taxon>Pseudomonadota</taxon>
        <taxon>Betaproteobacteria</taxon>
        <taxon>Burkholderiales</taxon>
        <taxon>Sphaerotilaceae</taxon>
        <taxon>Azohydromonas</taxon>
    </lineage>
</organism>
<dbReference type="InterPro" id="IPR035965">
    <property type="entry name" value="PAS-like_dom_sf"/>
</dbReference>
<feature type="domain" description="PAS" evidence="3">
    <location>
        <begin position="355"/>
        <end position="384"/>
    </location>
</feature>
<dbReference type="CDD" id="cd12915">
    <property type="entry name" value="PDC2_DGC_like"/>
    <property type="match status" value="1"/>
</dbReference>
<dbReference type="SMART" id="SM00267">
    <property type="entry name" value="GGDEF"/>
    <property type="match status" value="1"/>
</dbReference>
<evidence type="ECO:0000256" key="1">
    <source>
        <dbReference type="SAM" id="MobiDB-lite"/>
    </source>
</evidence>
<feature type="region of interest" description="Disordered" evidence="1">
    <location>
        <begin position="647"/>
        <end position="674"/>
    </location>
</feature>
<dbReference type="InterPro" id="IPR029787">
    <property type="entry name" value="Nucleotide_cyclase"/>
</dbReference>